<keyword evidence="2" id="KW-1185">Reference proteome</keyword>
<dbReference type="OrthoDB" id="3261136at2759"/>
<gene>
    <name evidence="1" type="ORF">ARMGADRAFT_872853</name>
</gene>
<reference evidence="2" key="1">
    <citation type="journal article" date="2017" name="Nat. Ecol. Evol.">
        <title>Genome expansion and lineage-specific genetic innovations in the forest pathogenic fungi Armillaria.</title>
        <authorList>
            <person name="Sipos G."/>
            <person name="Prasanna A.N."/>
            <person name="Walter M.C."/>
            <person name="O'Connor E."/>
            <person name="Balint B."/>
            <person name="Krizsan K."/>
            <person name="Kiss B."/>
            <person name="Hess J."/>
            <person name="Varga T."/>
            <person name="Slot J."/>
            <person name="Riley R."/>
            <person name="Boka B."/>
            <person name="Rigling D."/>
            <person name="Barry K."/>
            <person name="Lee J."/>
            <person name="Mihaltcheva S."/>
            <person name="LaButti K."/>
            <person name="Lipzen A."/>
            <person name="Waldron R."/>
            <person name="Moloney N.M."/>
            <person name="Sperisen C."/>
            <person name="Kredics L."/>
            <person name="Vagvoelgyi C."/>
            <person name="Patrignani A."/>
            <person name="Fitzpatrick D."/>
            <person name="Nagy I."/>
            <person name="Doyle S."/>
            <person name="Anderson J.B."/>
            <person name="Grigoriev I.V."/>
            <person name="Gueldener U."/>
            <person name="Muensterkoetter M."/>
            <person name="Nagy L.G."/>
        </authorList>
    </citation>
    <scope>NUCLEOTIDE SEQUENCE [LARGE SCALE GENOMIC DNA]</scope>
    <source>
        <strain evidence="2">Ar21-2</strain>
    </source>
</reference>
<dbReference type="InParanoid" id="A0A2H3DR59"/>
<dbReference type="STRING" id="47427.A0A2H3DR59"/>
<feature type="non-terminal residue" evidence="1">
    <location>
        <position position="1"/>
    </location>
</feature>
<dbReference type="EMBL" id="KZ293650">
    <property type="protein sequence ID" value="PBK96560.1"/>
    <property type="molecule type" value="Genomic_DNA"/>
</dbReference>
<dbReference type="Proteomes" id="UP000217790">
    <property type="component" value="Unassembled WGS sequence"/>
</dbReference>
<sequence>ILAVIAEKVPMTRLCPTSRCWWTQQLADLKELYSKLSHQLYMHQAVPKHPSHAQHKDIAAQFKREVDLAKERHWHKFLKDIDEHTIWTANKY</sequence>
<evidence type="ECO:0000313" key="2">
    <source>
        <dbReference type="Proteomes" id="UP000217790"/>
    </source>
</evidence>
<proteinExistence type="predicted"/>
<accession>A0A2H3DR59</accession>
<feature type="non-terminal residue" evidence="1">
    <location>
        <position position="92"/>
    </location>
</feature>
<evidence type="ECO:0000313" key="1">
    <source>
        <dbReference type="EMBL" id="PBK96560.1"/>
    </source>
</evidence>
<organism evidence="1 2">
    <name type="scientific">Armillaria gallica</name>
    <name type="common">Bulbous honey fungus</name>
    <name type="synonym">Armillaria bulbosa</name>
    <dbReference type="NCBI Taxonomy" id="47427"/>
    <lineage>
        <taxon>Eukaryota</taxon>
        <taxon>Fungi</taxon>
        <taxon>Dikarya</taxon>
        <taxon>Basidiomycota</taxon>
        <taxon>Agaricomycotina</taxon>
        <taxon>Agaricomycetes</taxon>
        <taxon>Agaricomycetidae</taxon>
        <taxon>Agaricales</taxon>
        <taxon>Marasmiineae</taxon>
        <taxon>Physalacriaceae</taxon>
        <taxon>Armillaria</taxon>
    </lineage>
</organism>
<name>A0A2H3DR59_ARMGA</name>
<dbReference type="AlphaFoldDB" id="A0A2H3DR59"/>
<protein>
    <submittedName>
        <fullName evidence="1">Uncharacterized protein</fullName>
    </submittedName>
</protein>